<evidence type="ECO:0000256" key="1">
    <source>
        <dbReference type="SAM" id="Phobius"/>
    </source>
</evidence>
<accession>A0A3B0SH02</accession>
<organism evidence="2">
    <name type="scientific">hydrothermal vent metagenome</name>
    <dbReference type="NCBI Taxonomy" id="652676"/>
    <lineage>
        <taxon>unclassified sequences</taxon>
        <taxon>metagenomes</taxon>
        <taxon>ecological metagenomes</taxon>
    </lineage>
</organism>
<protein>
    <submittedName>
        <fullName evidence="2">Uncharacterized protein</fullName>
    </submittedName>
</protein>
<name>A0A3B0SH02_9ZZZZ</name>
<evidence type="ECO:0000313" key="2">
    <source>
        <dbReference type="EMBL" id="VAW03620.1"/>
    </source>
</evidence>
<sequence length="23" mass="2442">VMTFGMIILVAGIVILTTLPILL</sequence>
<proteinExistence type="predicted"/>
<keyword evidence="1" id="KW-0472">Membrane</keyword>
<gene>
    <name evidence="2" type="ORF">MNBD_ACTINO01-2118</name>
</gene>
<dbReference type="AlphaFoldDB" id="A0A3B0SH02"/>
<feature type="non-terminal residue" evidence="2">
    <location>
        <position position="1"/>
    </location>
</feature>
<dbReference type="EMBL" id="UOEI01000372">
    <property type="protein sequence ID" value="VAW03620.1"/>
    <property type="molecule type" value="Genomic_DNA"/>
</dbReference>
<keyword evidence="1" id="KW-0812">Transmembrane</keyword>
<feature type="transmembrane region" description="Helical" evidence="1">
    <location>
        <begin position="6"/>
        <end position="22"/>
    </location>
</feature>
<reference evidence="2" key="1">
    <citation type="submission" date="2018-06" db="EMBL/GenBank/DDBJ databases">
        <authorList>
            <person name="Zhirakovskaya E."/>
        </authorList>
    </citation>
    <scope>NUCLEOTIDE SEQUENCE</scope>
</reference>
<keyword evidence="1" id="KW-1133">Transmembrane helix</keyword>